<evidence type="ECO:0000313" key="6">
    <source>
        <dbReference type="Proteomes" id="UP000235786"/>
    </source>
</evidence>
<dbReference type="PROSITE" id="PS00463">
    <property type="entry name" value="ZN2_CY6_FUNGAL_1"/>
    <property type="match status" value="1"/>
</dbReference>
<dbReference type="SMART" id="SM00906">
    <property type="entry name" value="Fungal_trans"/>
    <property type="match status" value="1"/>
</dbReference>
<reference evidence="5 6" key="1">
    <citation type="submission" date="2016-04" db="EMBL/GenBank/DDBJ databases">
        <title>A degradative enzymes factory behind the ericoid mycorrhizal symbiosis.</title>
        <authorList>
            <consortium name="DOE Joint Genome Institute"/>
            <person name="Martino E."/>
            <person name="Morin E."/>
            <person name="Grelet G."/>
            <person name="Kuo A."/>
            <person name="Kohler A."/>
            <person name="Daghino S."/>
            <person name="Barry K."/>
            <person name="Choi C."/>
            <person name="Cichocki N."/>
            <person name="Clum A."/>
            <person name="Copeland A."/>
            <person name="Hainaut M."/>
            <person name="Haridas S."/>
            <person name="Labutti K."/>
            <person name="Lindquist E."/>
            <person name="Lipzen A."/>
            <person name="Khouja H.-R."/>
            <person name="Murat C."/>
            <person name="Ohm R."/>
            <person name="Olson A."/>
            <person name="Spatafora J."/>
            <person name="Veneault-Fourrey C."/>
            <person name="Henrissat B."/>
            <person name="Grigoriev I."/>
            <person name="Martin F."/>
            <person name="Perotto S."/>
        </authorList>
    </citation>
    <scope>NUCLEOTIDE SEQUENCE [LARGE SCALE GENOMIC DNA]</scope>
    <source>
        <strain evidence="5 6">F</strain>
    </source>
</reference>
<dbReference type="Gene3D" id="4.10.240.10">
    <property type="entry name" value="Zn(2)-C6 fungal-type DNA-binding domain"/>
    <property type="match status" value="1"/>
</dbReference>
<keyword evidence="2" id="KW-0539">Nucleus</keyword>
<dbReference type="InterPro" id="IPR036864">
    <property type="entry name" value="Zn2-C6_fun-type_DNA-bd_sf"/>
</dbReference>
<dbReference type="GO" id="GO:0000981">
    <property type="term" value="F:DNA-binding transcription factor activity, RNA polymerase II-specific"/>
    <property type="evidence" value="ECO:0007669"/>
    <property type="project" value="InterPro"/>
</dbReference>
<dbReference type="InterPro" id="IPR007219">
    <property type="entry name" value="XnlR_reg_dom"/>
</dbReference>
<dbReference type="CDD" id="cd00067">
    <property type="entry name" value="GAL4"/>
    <property type="match status" value="1"/>
</dbReference>
<accession>A0A2J6QUS8</accession>
<dbReference type="SMART" id="SM00066">
    <property type="entry name" value="GAL4"/>
    <property type="match status" value="1"/>
</dbReference>
<protein>
    <recommendedName>
        <fullName evidence="4">Zn(2)-C6 fungal-type domain-containing protein</fullName>
    </recommendedName>
</protein>
<dbReference type="OrthoDB" id="4161332at2759"/>
<sequence length="745" mass="83696">MPPVPDYDIERDDRPSNAAKRQRKRSAVACATCHKRKVRCNVALCGPPCANCLHDDVECTVTHRQRTTAPRKVHTLLRASGPRASAISTPSPSPSSFVQNFSLSQRQSVSTLPGQLWLPGISPRSSERSVLSHVSPIAENQTGSCAGGDSRRQDQDCDEGENSAAYAVALDGDVADMDAAPFYVGDQQGLRFVSDLCKPDRASKGNHYLVPRATAKSQPAEVIALLCMQGAFSLPPDTTCRELLRCYFNYVHPFLPIVNANDFLTQYLRGDPQRVNLLLLWSMFFAAASFVDSDTYTAAGYASRKEMKRAMYRRAKSLYDVDYEKDKIALIQSVILMGFWYADTEDRTGSWHWIGVAISLCQTIGLHRDPEADQPHKRGYSSSQRSLWRRIWWSCYFRDTWLSLGMGRPMRINIDDCDTPMPSVDDVLAEMIGVSATVKDQFLPEGAAQLTQYWVSLLELTVALGGVLATHYRPARRAMPTTSDIEANEKEILKCVEVCQHNGVYSNRVVELHHYELQLYYEATMISLYRPYVLQGPKCLDRAQQEAWRLTALQKAKEAASRANAVLNKIISTDLVHVCQAITVTALIPTIQIHLLETTSPNLLARRLAQNQLDLCMIVMTELRETYWAADFLSRLFSNVRKKLDARNETTTTTAQLESDRALVMTPERTNSERESSMFEEPISNDLFLPNELLSNGWNPFLYPPAECNVDANMDLDLDVNSFFSSEELNGLWRCHDTGNSTILD</sequence>
<evidence type="ECO:0000259" key="4">
    <source>
        <dbReference type="PROSITE" id="PS50048"/>
    </source>
</evidence>
<dbReference type="CDD" id="cd12148">
    <property type="entry name" value="fungal_TF_MHR"/>
    <property type="match status" value="1"/>
</dbReference>
<dbReference type="GO" id="GO:0006351">
    <property type="term" value="P:DNA-templated transcription"/>
    <property type="evidence" value="ECO:0007669"/>
    <property type="project" value="InterPro"/>
</dbReference>
<organism evidence="5 6">
    <name type="scientific">Hyaloscypha variabilis (strain UAMH 11265 / GT02V1 / F)</name>
    <name type="common">Meliniomyces variabilis</name>
    <dbReference type="NCBI Taxonomy" id="1149755"/>
    <lineage>
        <taxon>Eukaryota</taxon>
        <taxon>Fungi</taxon>
        <taxon>Dikarya</taxon>
        <taxon>Ascomycota</taxon>
        <taxon>Pezizomycotina</taxon>
        <taxon>Leotiomycetes</taxon>
        <taxon>Helotiales</taxon>
        <taxon>Hyaloscyphaceae</taxon>
        <taxon>Hyaloscypha</taxon>
        <taxon>Hyaloscypha variabilis</taxon>
    </lineage>
</organism>
<dbReference type="EMBL" id="KZ613969">
    <property type="protein sequence ID" value="PMD30012.1"/>
    <property type="molecule type" value="Genomic_DNA"/>
</dbReference>
<feature type="region of interest" description="Disordered" evidence="3">
    <location>
        <begin position="1"/>
        <end position="24"/>
    </location>
</feature>
<dbReference type="Pfam" id="PF04082">
    <property type="entry name" value="Fungal_trans"/>
    <property type="match status" value="1"/>
</dbReference>
<dbReference type="SUPFAM" id="SSF57701">
    <property type="entry name" value="Zn2/Cys6 DNA-binding domain"/>
    <property type="match status" value="1"/>
</dbReference>
<dbReference type="GO" id="GO:0003677">
    <property type="term" value="F:DNA binding"/>
    <property type="evidence" value="ECO:0007669"/>
    <property type="project" value="InterPro"/>
</dbReference>
<dbReference type="Pfam" id="PF00172">
    <property type="entry name" value="Zn_clus"/>
    <property type="match status" value="1"/>
</dbReference>
<dbReference type="InterPro" id="IPR001138">
    <property type="entry name" value="Zn2Cys6_DnaBD"/>
</dbReference>
<evidence type="ECO:0000256" key="1">
    <source>
        <dbReference type="ARBA" id="ARBA00022723"/>
    </source>
</evidence>
<dbReference type="AlphaFoldDB" id="A0A2J6QUS8"/>
<keyword evidence="1" id="KW-0479">Metal-binding</keyword>
<dbReference type="PROSITE" id="PS50048">
    <property type="entry name" value="ZN2_CY6_FUNGAL_2"/>
    <property type="match status" value="1"/>
</dbReference>
<dbReference type="InterPro" id="IPR052761">
    <property type="entry name" value="Fungal_Detox/Toxin_TFs"/>
</dbReference>
<proteinExistence type="predicted"/>
<feature type="domain" description="Zn(2)-C6 fungal-type" evidence="4">
    <location>
        <begin position="29"/>
        <end position="61"/>
    </location>
</feature>
<dbReference type="PANTHER" id="PTHR47425">
    <property type="entry name" value="FARB-RELATED"/>
    <property type="match status" value="1"/>
</dbReference>
<dbReference type="STRING" id="1149755.A0A2J6QUS8"/>
<evidence type="ECO:0000256" key="3">
    <source>
        <dbReference type="SAM" id="MobiDB-lite"/>
    </source>
</evidence>
<gene>
    <name evidence="5" type="ORF">L207DRAFT_573750</name>
</gene>
<keyword evidence="6" id="KW-1185">Reference proteome</keyword>
<evidence type="ECO:0000256" key="2">
    <source>
        <dbReference type="ARBA" id="ARBA00023242"/>
    </source>
</evidence>
<dbReference type="Proteomes" id="UP000235786">
    <property type="component" value="Unassembled WGS sequence"/>
</dbReference>
<dbReference type="GO" id="GO:0008270">
    <property type="term" value="F:zinc ion binding"/>
    <property type="evidence" value="ECO:0007669"/>
    <property type="project" value="InterPro"/>
</dbReference>
<dbReference type="PANTHER" id="PTHR47425:SF3">
    <property type="entry name" value="ZN(II)2CYS6 TRANSCRIPTION FACTOR (EUROFUNG)"/>
    <property type="match status" value="1"/>
</dbReference>
<evidence type="ECO:0000313" key="5">
    <source>
        <dbReference type="EMBL" id="PMD30012.1"/>
    </source>
</evidence>
<name>A0A2J6QUS8_HYAVF</name>